<reference evidence="1 2" key="1">
    <citation type="submission" date="2005-03" db="EMBL/GenBank/DDBJ databases">
        <title>Brevibacillus brevis strain 47, complete genome.</title>
        <authorList>
            <person name="Hosoyama A."/>
            <person name="Yamada R."/>
            <person name="Hongo Y."/>
            <person name="Terui Y."/>
            <person name="Ankai A."/>
            <person name="Masuyama W."/>
            <person name="Sekiguchi M."/>
            <person name="Takeda T."/>
            <person name="Asano K."/>
            <person name="Ohji S."/>
            <person name="Ichikawa N."/>
            <person name="Narita S."/>
            <person name="Aoki N."/>
            <person name="Miura H."/>
            <person name="Matsushita S."/>
            <person name="Sekigawa T."/>
            <person name="Yamagata H."/>
            <person name="Yoshikawa H."/>
            <person name="Udaka S."/>
            <person name="Tanikawa S."/>
            <person name="Fujita N."/>
        </authorList>
    </citation>
    <scope>NUCLEOTIDE SEQUENCE [LARGE SCALE GENOMIC DNA]</scope>
    <source>
        <strain evidence="2">47 / JCM 6285 / NBRC 100599</strain>
    </source>
</reference>
<accession>C0Z7R9</accession>
<dbReference type="STRING" id="358681.BBR47_13350"/>
<dbReference type="Proteomes" id="UP000001877">
    <property type="component" value="Chromosome"/>
</dbReference>
<protein>
    <recommendedName>
        <fullName evidence="3">DUF2642 domain-containing protein</fullName>
    </recommendedName>
</protein>
<organism evidence="1 2">
    <name type="scientific">Brevibacillus brevis (strain 47 / JCM 6285 / NBRC 100599)</name>
    <dbReference type="NCBI Taxonomy" id="358681"/>
    <lineage>
        <taxon>Bacteria</taxon>
        <taxon>Bacillati</taxon>
        <taxon>Bacillota</taxon>
        <taxon>Bacilli</taxon>
        <taxon>Bacillales</taxon>
        <taxon>Paenibacillaceae</taxon>
        <taxon>Brevibacillus</taxon>
    </lineage>
</organism>
<gene>
    <name evidence="1" type="ordered locus">BBR47_13350</name>
</gene>
<dbReference type="HOGENOM" id="CLU_182068_0_0_9"/>
<dbReference type="AlphaFoldDB" id="C0Z7R9"/>
<dbReference type="EMBL" id="AP008955">
    <property type="protein sequence ID" value="BAH42312.1"/>
    <property type="molecule type" value="Genomic_DNA"/>
</dbReference>
<evidence type="ECO:0000313" key="1">
    <source>
        <dbReference type="EMBL" id="BAH42312.1"/>
    </source>
</evidence>
<evidence type="ECO:0000313" key="2">
    <source>
        <dbReference type="Proteomes" id="UP000001877"/>
    </source>
</evidence>
<sequence length="98" mass="11227">MTDGYKYIFSLTPLLLSRAMPNVHRMHEKEGLTMAFKDQVKKFEGKNVRVATVEGIFFGRLVQVKSTTIILEERNGNRRTIIRDSKIIAVTEHDGDDC</sequence>
<dbReference type="KEGG" id="bbe:BBR47_13350"/>
<proteinExistence type="predicted"/>
<keyword evidence="2" id="KW-1185">Reference proteome</keyword>
<evidence type="ECO:0008006" key="3">
    <source>
        <dbReference type="Google" id="ProtNLM"/>
    </source>
</evidence>
<name>C0Z7R9_BREBN</name>